<evidence type="ECO:0000256" key="1">
    <source>
        <dbReference type="ARBA" id="ARBA00001974"/>
    </source>
</evidence>
<evidence type="ECO:0000256" key="6">
    <source>
        <dbReference type="RuleBase" id="RU362125"/>
    </source>
</evidence>
<evidence type="ECO:0000313" key="11">
    <source>
        <dbReference type="Proteomes" id="UP000238362"/>
    </source>
</evidence>
<dbReference type="Pfam" id="PF02770">
    <property type="entry name" value="Acyl-CoA_dh_M"/>
    <property type="match status" value="1"/>
</dbReference>
<dbReference type="InterPro" id="IPR009100">
    <property type="entry name" value="AcylCoA_DH/oxidase_NM_dom_sf"/>
</dbReference>
<dbReference type="Gene3D" id="1.20.140.10">
    <property type="entry name" value="Butyryl-CoA Dehydrogenase, subunit A, domain 3"/>
    <property type="match status" value="1"/>
</dbReference>
<evidence type="ECO:0000259" key="9">
    <source>
        <dbReference type="Pfam" id="PF02771"/>
    </source>
</evidence>
<comment type="cofactor">
    <cofactor evidence="1 6">
        <name>FAD</name>
        <dbReference type="ChEBI" id="CHEBI:57692"/>
    </cofactor>
</comment>
<dbReference type="InterPro" id="IPR006091">
    <property type="entry name" value="Acyl-CoA_Oxase/DH_mid-dom"/>
</dbReference>
<dbReference type="Pfam" id="PF02771">
    <property type="entry name" value="Acyl-CoA_dh_N"/>
    <property type="match status" value="1"/>
</dbReference>
<dbReference type="OrthoDB" id="3205875at2"/>
<dbReference type="Proteomes" id="UP000238362">
    <property type="component" value="Unassembled WGS sequence"/>
</dbReference>
<reference evidence="10 11" key="1">
    <citation type="submission" date="2018-03" db="EMBL/GenBank/DDBJ databases">
        <title>Genomic Encyclopedia of Type Strains, Phase III (KMG-III): the genomes of soil and plant-associated and newly described type strains.</title>
        <authorList>
            <person name="Whitman W."/>
        </authorList>
    </citation>
    <scope>NUCLEOTIDE SEQUENCE [LARGE SCALE GENOMIC DNA]</scope>
    <source>
        <strain evidence="10 11">CGMCC 4.7125</strain>
    </source>
</reference>
<dbReference type="AlphaFoldDB" id="A0A2T0LQ09"/>
<evidence type="ECO:0000256" key="2">
    <source>
        <dbReference type="ARBA" id="ARBA00009347"/>
    </source>
</evidence>
<protein>
    <submittedName>
        <fullName evidence="10">Alkylation response protein AidB-like acyl-CoA dehydrogenase</fullName>
    </submittedName>
</protein>
<evidence type="ECO:0000259" key="7">
    <source>
        <dbReference type="Pfam" id="PF00441"/>
    </source>
</evidence>
<dbReference type="InterPro" id="IPR037069">
    <property type="entry name" value="AcylCoA_DH/ox_N_sf"/>
</dbReference>
<dbReference type="InterPro" id="IPR036250">
    <property type="entry name" value="AcylCo_DH-like_C"/>
</dbReference>
<evidence type="ECO:0000313" key="10">
    <source>
        <dbReference type="EMBL" id="PRX45411.1"/>
    </source>
</evidence>
<evidence type="ECO:0000259" key="8">
    <source>
        <dbReference type="Pfam" id="PF02770"/>
    </source>
</evidence>
<accession>A0A2T0LQ09</accession>
<dbReference type="GO" id="GO:0050660">
    <property type="term" value="F:flavin adenine dinucleotide binding"/>
    <property type="evidence" value="ECO:0007669"/>
    <property type="project" value="InterPro"/>
</dbReference>
<feature type="domain" description="Acyl-CoA dehydrogenase/oxidase N-terminal" evidence="9">
    <location>
        <begin position="6"/>
        <end position="111"/>
    </location>
</feature>
<comment type="similarity">
    <text evidence="2 6">Belongs to the acyl-CoA dehydrogenase family.</text>
</comment>
<keyword evidence="5 6" id="KW-0560">Oxidoreductase</keyword>
<keyword evidence="4 6" id="KW-0274">FAD</keyword>
<evidence type="ECO:0000256" key="5">
    <source>
        <dbReference type="ARBA" id="ARBA00023002"/>
    </source>
</evidence>
<organism evidence="10 11">
    <name type="scientific">Prauserella shujinwangii</name>
    <dbReference type="NCBI Taxonomy" id="1453103"/>
    <lineage>
        <taxon>Bacteria</taxon>
        <taxon>Bacillati</taxon>
        <taxon>Actinomycetota</taxon>
        <taxon>Actinomycetes</taxon>
        <taxon>Pseudonocardiales</taxon>
        <taxon>Pseudonocardiaceae</taxon>
        <taxon>Prauserella</taxon>
    </lineage>
</organism>
<dbReference type="Gene3D" id="2.40.110.10">
    <property type="entry name" value="Butyryl-CoA Dehydrogenase, subunit A, domain 2"/>
    <property type="match status" value="1"/>
</dbReference>
<dbReference type="PIRSF" id="PIRSF016578">
    <property type="entry name" value="HsaA"/>
    <property type="match status" value="1"/>
</dbReference>
<comment type="caution">
    <text evidence="10">The sequence shown here is derived from an EMBL/GenBank/DDBJ whole genome shotgun (WGS) entry which is preliminary data.</text>
</comment>
<dbReference type="SUPFAM" id="SSF47203">
    <property type="entry name" value="Acyl-CoA dehydrogenase C-terminal domain-like"/>
    <property type="match status" value="1"/>
</dbReference>
<dbReference type="GO" id="GO:0003995">
    <property type="term" value="F:acyl-CoA dehydrogenase activity"/>
    <property type="evidence" value="ECO:0007669"/>
    <property type="project" value="TreeGrafter"/>
</dbReference>
<dbReference type="Gene3D" id="1.10.540.10">
    <property type="entry name" value="Acyl-CoA dehydrogenase/oxidase, N-terminal domain"/>
    <property type="match status" value="1"/>
</dbReference>
<dbReference type="Pfam" id="PF00441">
    <property type="entry name" value="Acyl-CoA_dh_1"/>
    <property type="match status" value="1"/>
</dbReference>
<keyword evidence="11" id="KW-1185">Reference proteome</keyword>
<dbReference type="InterPro" id="IPR046373">
    <property type="entry name" value="Acyl-CoA_Oxase/DH_mid-dom_sf"/>
</dbReference>
<feature type="domain" description="Acyl-CoA oxidase/dehydrogenase middle" evidence="8">
    <location>
        <begin position="115"/>
        <end position="207"/>
    </location>
</feature>
<gene>
    <name evidence="10" type="ORF">B0I33_10974</name>
</gene>
<feature type="domain" description="Acyl-CoA dehydrogenase/oxidase C-terminal" evidence="7">
    <location>
        <begin position="222"/>
        <end position="368"/>
    </location>
</feature>
<dbReference type="InterPro" id="IPR013786">
    <property type="entry name" value="AcylCoA_DH/ox_N"/>
</dbReference>
<evidence type="ECO:0000256" key="3">
    <source>
        <dbReference type="ARBA" id="ARBA00022630"/>
    </source>
</evidence>
<dbReference type="EMBL" id="PVNH01000009">
    <property type="protein sequence ID" value="PRX45411.1"/>
    <property type="molecule type" value="Genomic_DNA"/>
</dbReference>
<dbReference type="FunFam" id="1.20.140.10:FF:000001">
    <property type="entry name" value="Acyl-CoA dehydrogenase"/>
    <property type="match status" value="1"/>
</dbReference>
<dbReference type="InterPro" id="IPR009075">
    <property type="entry name" value="AcylCo_DH/oxidase_C"/>
</dbReference>
<evidence type="ECO:0000256" key="4">
    <source>
        <dbReference type="ARBA" id="ARBA00022827"/>
    </source>
</evidence>
<name>A0A2T0LQ09_9PSEU</name>
<dbReference type="PANTHER" id="PTHR43884">
    <property type="entry name" value="ACYL-COA DEHYDROGENASE"/>
    <property type="match status" value="1"/>
</dbReference>
<dbReference type="RefSeq" id="WP_106180625.1">
    <property type="nucleotide sequence ID" value="NZ_PVNH01000009.1"/>
</dbReference>
<sequence length="371" mass="40339">MTRTLSQEQRDFVDAIGDFCRREVPATRTASHDPEIYAKMADLGWLGISVPGEYGGAGRGMTDLVLFLEETGYWQAPIGGFATSVIAAAAYERFGSEAQKRQVLGDFLRGKVLSISMSEPGAGSDVGALTCRADKHAEGWVVNGQKTWCSNAHIADHILLVARTSTEGGKHEGLTMFSVPADVDGLAIRGIETMGGKEVNDLYFTDCVLPADAVVGVEGDAWPQLMAGLNIERMILAANMLGTGRRAFDDAVRYVREREQFGRPVGTFQALRHRIADHATELECTSLLVHDVARRIDERPDALFPREASMAKLKATEFAKAMALDGMQLMGGYGYATEYGMERLLRATVVSTVYGGTSEIQRDIIGKTYGL</sequence>
<dbReference type="SUPFAM" id="SSF56645">
    <property type="entry name" value="Acyl-CoA dehydrogenase NM domain-like"/>
    <property type="match status" value="1"/>
</dbReference>
<keyword evidence="3 6" id="KW-0285">Flavoprotein</keyword>
<proteinExistence type="inferred from homology"/>
<dbReference type="PANTHER" id="PTHR43884:SF20">
    <property type="entry name" value="ACYL-COA DEHYDROGENASE FADE28"/>
    <property type="match status" value="1"/>
</dbReference>